<protein>
    <submittedName>
        <fullName evidence="1">Uncharacterized protein</fullName>
    </submittedName>
</protein>
<gene>
    <name evidence="1" type="ORF">UFOVP972_326</name>
</gene>
<organism evidence="1">
    <name type="scientific">uncultured Caudovirales phage</name>
    <dbReference type="NCBI Taxonomy" id="2100421"/>
    <lineage>
        <taxon>Viruses</taxon>
        <taxon>Duplodnaviria</taxon>
        <taxon>Heunggongvirae</taxon>
        <taxon>Uroviricota</taxon>
        <taxon>Caudoviricetes</taxon>
        <taxon>Peduoviridae</taxon>
        <taxon>Maltschvirus</taxon>
        <taxon>Maltschvirus maltsch</taxon>
    </lineage>
</organism>
<name>A0A6J5PUZ6_9CAUD</name>
<proteinExistence type="predicted"/>
<reference evidence="1" key="1">
    <citation type="submission" date="2020-05" db="EMBL/GenBank/DDBJ databases">
        <authorList>
            <person name="Chiriac C."/>
            <person name="Salcher M."/>
            <person name="Ghai R."/>
            <person name="Kavagutti S V."/>
        </authorList>
    </citation>
    <scope>NUCLEOTIDE SEQUENCE</scope>
</reference>
<sequence length="109" mass="12364">MKLIKDALGYHIKELDGYKLSLKNCQAIEQDSPLQEYVLEVNGEGWDDHLYRGSRKQTEWDVEVEMKKVIDETKIIGAVKGVKGSGHNITTYKSVPKLDADNCLILKKT</sequence>
<accession>A0A6J5PUZ6</accession>
<dbReference type="EMBL" id="LR796923">
    <property type="protein sequence ID" value="CAB4175709.1"/>
    <property type="molecule type" value="Genomic_DNA"/>
</dbReference>
<evidence type="ECO:0000313" key="1">
    <source>
        <dbReference type="EMBL" id="CAB4175709.1"/>
    </source>
</evidence>